<sequence length="173" mass="19790">VKEELAVATKRTSCPKKKGTRCHLPTWCAFSFFSFLGRSRFEPTRGLLSDDASLSFADSFCVIFIHERLAYVGGFLSTFVFWVERQARAALHPSSQVRASCCMHAHFVAFWTLQGSKGEFDEATHNEIFHSGLGRYFILKLFLIWLSTMNSFPCVEPREYTRDCTICTVHHSM</sequence>
<protein>
    <submittedName>
        <fullName evidence="1">Uncharacterized protein</fullName>
    </submittedName>
</protein>
<keyword evidence="2" id="KW-1185">Reference proteome</keyword>
<gene>
    <name evidence="1" type="ORF">CEXT_804121</name>
</gene>
<comment type="caution">
    <text evidence="1">The sequence shown here is derived from an EMBL/GenBank/DDBJ whole genome shotgun (WGS) entry which is preliminary data.</text>
</comment>
<dbReference type="AlphaFoldDB" id="A0AAV4N227"/>
<dbReference type="EMBL" id="BPLR01020444">
    <property type="protein sequence ID" value="GIX78865.1"/>
    <property type="molecule type" value="Genomic_DNA"/>
</dbReference>
<reference evidence="1 2" key="1">
    <citation type="submission" date="2021-06" db="EMBL/GenBank/DDBJ databases">
        <title>Caerostris extrusa draft genome.</title>
        <authorList>
            <person name="Kono N."/>
            <person name="Arakawa K."/>
        </authorList>
    </citation>
    <scope>NUCLEOTIDE SEQUENCE [LARGE SCALE GENOMIC DNA]</scope>
</reference>
<proteinExistence type="predicted"/>
<organism evidence="1 2">
    <name type="scientific">Caerostris extrusa</name>
    <name type="common">Bark spider</name>
    <name type="synonym">Caerostris bankana</name>
    <dbReference type="NCBI Taxonomy" id="172846"/>
    <lineage>
        <taxon>Eukaryota</taxon>
        <taxon>Metazoa</taxon>
        <taxon>Ecdysozoa</taxon>
        <taxon>Arthropoda</taxon>
        <taxon>Chelicerata</taxon>
        <taxon>Arachnida</taxon>
        <taxon>Araneae</taxon>
        <taxon>Araneomorphae</taxon>
        <taxon>Entelegynae</taxon>
        <taxon>Araneoidea</taxon>
        <taxon>Araneidae</taxon>
        <taxon>Caerostris</taxon>
    </lineage>
</organism>
<name>A0AAV4N227_CAEEX</name>
<feature type="non-terminal residue" evidence="1">
    <location>
        <position position="1"/>
    </location>
</feature>
<accession>A0AAV4N227</accession>
<evidence type="ECO:0000313" key="2">
    <source>
        <dbReference type="Proteomes" id="UP001054945"/>
    </source>
</evidence>
<evidence type="ECO:0000313" key="1">
    <source>
        <dbReference type="EMBL" id="GIX78865.1"/>
    </source>
</evidence>
<dbReference type="Proteomes" id="UP001054945">
    <property type="component" value="Unassembled WGS sequence"/>
</dbReference>